<evidence type="ECO:0000313" key="2">
    <source>
        <dbReference type="Proteomes" id="UP000248329"/>
    </source>
</evidence>
<name>A0AC61KZY0_9EURY</name>
<reference evidence="1" key="1">
    <citation type="submission" date="2018-01" db="EMBL/GenBank/DDBJ databases">
        <authorList>
            <person name="Krukenberg V."/>
        </authorList>
    </citation>
    <scope>NUCLEOTIDE SEQUENCE</scope>
    <source>
        <strain evidence="1">E20ANME2</strain>
    </source>
</reference>
<sequence length="255" mass="27451">MDPIQAAILGIIQGVTEWLPVSSEGQSILVMVQHFAIPPEDTIALAIFLHLGTMCAVLIKFRKEFLSILRPESRLLRILVITAGCSGITGIPCYLALKQSFTSGEGATIIIGVMLILTGIVLHLPSRRSAHRTREEITTRDLAITGLVQGFAILPGISRSGVTITTLLLRNIEQKTALTISFLISVPVVLGAMLLDIGSISEVQPANILIMFVTSFVAGYTTMDLLIRFAERVNFALFCITLGAITIVLSVPGVL</sequence>
<accession>A0AC61KZY0</accession>
<gene>
    <name evidence="1" type="ORF">C4B59_12875</name>
</gene>
<evidence type="ECO:0000313" key="1">
    <source>
        <dbReference type="EMBL" id="PXF58717.1"/>
    </source>
</evidence>
<dbReference type="Proteomes" id="UP000248329">
    <property type="component" value="Unassembled WGS sequence"/>
</dbReference>
<dbReference type="EMBL" id="PQXF01000033">
    <property type="protein sequence ID" value="PXF58717.1"/>
    <property type="molecule type" value="Genomic_DNA"/>
</dbReference>
<organism evidence="1 2">
    <name type="scientific">Candidatus Methanogaster sp</name>
    <dbReference type="NCBI Taxonomy" id="3386292"/>
    <lineage>
        <taxon>Archaea</taxon>
        <taxon>Methanobacteriati</taxon>
        <taxon>Methanobacteriota</taxon>
        <taxon>Stenosarchaea group</taxon>
        <taxon>Methanomicrobia</taxon>
        <taxon>Methanosarcinales</taxon>
        <taxon>ANME-2 cluster</taxon>
        <taxon>Candidatus Methanogasteraceae</taxon>
        <taxon>Candidatus Methanogaster</taxon>
    </lineage>
</organism>
<proteinExistence type="predicted"/>
<comment type="caution">
    <text evidence="1">The sequence shown here is derived from an EMBL/GenBank/DDBJ whole genome shotgun (WGS) entry which is preliminary data.</text>
</comment>
<protein>
    <submittedName>
        <fullName evidence="1">UDP-diphosphatase</fullName>
    </submittedName>
</protein>